<protein>
    <submittedName>
        <fullName evidence="4">Aste57867_14411 protein</fullName>
    </submittedName>
</protein>
<evidence type="ECO:0000313" key="5">
    <source>
        <dbReference type="Proteomes" id="UP000332933"/>
    </source>
</evidence>
<evidence type="ECO:0000256" key="1">
    <source>
        <dbReference type="SAM" id="Coils"/>
    </source>
</evidence>
<gene>
    <name evidence="4" type="primary">Aste57867_14411</name>
    <name evidence="3" type="ORF">As57867_014357</name>
    <name evidence="4" type="ORF">ASTE57867_14411</name>
</gene>
<evidence type="ECO:0000313" key="4">
    <source>
        <dbReference type="EMBL" id="VFT91233.1"/>
    </source>
</evidence>
<dbReference type="EMBL" id="CAADRA010005561">
    <property type="protein sequence ID" value="VFT91233.1"/>
    <property type="molecule type" value="Genomic_DNA"/>
</dbReference>
<evidence type="ECO:0000256" key="2">
    <source>
        <dbReference type="SAM" id="MobiDB-lite"/>
    </source>
</evidence>
<evidence type="ECO:0000313" key="3">
    <source>
        <dbReference type="EMBL" id="KAF0694735.1"/>
    </source>
</evidence>
<sequence length="397" mass="45385">MSTASSSSDDHDSDPSLPPLHVDRELRKKILSRRKQQRYRKRILADNEGLREHAQDLERELERLKRNALVKKSRADSGGDTDSDDLLPKILSWQDVARALMSDRDELLETNAALKQRCLAYRELIARLGTWAQGVFGLPTAPRTDIHTWRSVTLCADPLLRQEGVEWITQHLYHNTHEMLARYEFPAETAYVSDVDVGVTDADGFQCIHRFQSDIAYALEDAATALRPNVWKFLMVGALISMDPEQADANADQRLFRHYIASADENVNLVSREFVVDADHTVFVGEQIEHDEALPPDNKRQRRRLLWLALDRLAPRRTRLRILFMNSHSFTKQHGYLQLDDEAALWGCDTRAVPGGEDAKIEAFTRHVRQMAPALNQQGQARFVEALTANMRAMKIE</sequence>
<feature type="coiled-coil region" evidence="1">
    <location>
        <begin position="40"/>
        <end position="117"/>
    </location>
</feature>
<dbReference type="OrthoDB" id="73402at2759"/>
<feature type="region of interest" description="Disordered" evidence="2">
    <location>
        <begin position="1"/>
        <end position="26"/>
    </location>
</feature>
<keyword evidence="5" id="KW-1185">Reference proteome</keyword>
<name>A0A485L1E3_9STRA</name>
<reference evidence="3" key="2">
    <citation type="submission" date="2019-06" db="EMBL/GenBank/DDBJ databases">
        <title>Genomics analysis of Aphanomyces spp. identifies a new class of oomycete effector associated with host adaptation.</title>
        <authorList>
            <person name="Gaulin E."/>
        </authorList>
    </citation>
    <scope>NUCLEOTIDE SEQUENCE</scope>
    <source>
        <strain evidence="3">CBS 578.67</strain>
    </source>
</reference>
<accession>A0A485L1E3</accession>
<keyword evidence="1" id="KW-0175">Coiled coil</keyword>
<dbReference type="Proteomes" id="UP000332933">
    <property type="component" value="Unassembled WGS sequence"/>
</dbReference>
<reference evidence="4 5" key="1">
    <citation type="submission" date="2019-03" db="EMBL/GenBank/DDBJ databases">
        <authorList>
            <person name="Gaulin E."/>
            <person name="Dumas B."/>
        </authorList>
    </citation>
    <scope>NUCLEOTIDE SEQUENCE [LARGE SCALE GENOMIC DNA]</scope>
    <source>
        <strain evidence="4">CBS 568.67</strain>
    </source>
</reference>
<proteinExistence type="predicted"/>
<dbReference type="AlphaFoldDB" id="A0A485L1E3"/>
<organism evidence="4 5">
    <name type="scientific">Aphanomyces stellatus</name>
    <dbReference type="NCBI Taxonomy" id="120398"/>
    <lineage>
        <taxon>Eukaryota</taxon>
        <taxon>Sar</taxon>
        <taxon>Stramenopiles</taxon>
        <taxon>Oomycota</taxon>
        <taxon>Saprolegniomycetes</taxon>
        <taxon>Saprolegniales</taxon>
        <taxon>Verrucalvaceae</taxon>
        <taxon>Aphanomyces</taxon>
    </lineage>
</organism>
<dbReference type="EMBL" id="VJMH01005540">
    <property type="protein sequence ID" value="KAF0694735.1"/>
    <property type="molecule type" value="Genomic_DNA"/>
</dbReference>